<comment type="caution">
    <text evidence="1">The sequence shown here is derived from an EMBL/GenBank/DDBJ whole genome shotgun (WGS) entry which is preliminary data.</text>
</comment>
<evidence type="ECO:0000313" key="2">
    <source>
        <dbReference type="Proteomes" id="UP000708208"/>
    </source>
</evidence>
<protein>
    <submittedName>
        <fullName evidence="1">Uncharacterized protein</fullName>
    </submittedName>
</protein>
<keyword evidence="2" id="KW-1185">Reference proteome</keyword>
<proteinExistence type="predicted"/>
<feature type="non-terminal residue" evidence="1">
    <location>
        <position position="1"/>
    </location>
</feature>
<gene>
    <name evidence="1" type="ORF">AFUS01_LOCUS3665</name>
</gene>
<dbReference type="AlphaFoldDB" id="A0A8J2NTY6"/>
<dbReference type="Proteomes" id="UP000708208">
    <property type="component" value="Unassembled WGS sequence"/>
</dbReference>
<evidence type="ECO:0000313" key="1">
    <source>
        <dbReference type="EMBL" id="CAG7692584.1"/>
    </source>
</evidence>
<name>A0A8J2NTY6_9HEXA</name>
<sequence length="58" mass="6762">MFPRLNFVDENGIDKSDQLNGIVQQIQTENLAGCFDTERRQIARDEYRSIVLSMRDLT</sequence>
<accession>A0A8J2NTY6</accession>
<reference evidence="1" key="1">
    <citation type="submission" date="2021-06" db="EMBL/GenBank/DDBJ databases">
        <authorList>
            <person name="Hodson N. C."/>
            <person name="Mongue J. A."/>
            <person name="Jaron S. K."/>
        </authorList>
    </citation>
    <scope>NUCLEOTIDE SEQUENCE</scope>
</reference>
<organism evidence="1 2">
    <name type="scientific">Allacma fusca</name>
    <dbReference type="NCBI Taxonomy" id="39272"/>
    <lineage>
        <taxon>Eukaryota</taxon>
        <taxon>Metazoa</taxon>
        <taxon>Ecdysozoa</taxon>
        <taxon>Arthropoda</taxon>
        <taxon>Hexapoda</taxon>
        <taxon>Collembola</taxon>
        <taxon>Symphypleona</taxon>
        <taxon>Sminthuridae</taxon>
        <taxon>Allacma</taxon>
    </lineage>
</organism>
<dbReference type="EMBL" id="CAJVCH010022148">
    <property type="protein sequence ID" value="CAG7692584.1"/>
    <property type="molecule type" value="Genomic_DNA"/>
</dbReference>